<evidence type="ECO:0000256" key="2">
    <source>
        <dbReference type="ARBA" id="ARBA00022737"/>
    </source>
</evidence>
<dbReference type="Pfam" id="PF01839">
    <property type="entry name" value="FG-GAP"/>
    <property type="match status" value="3"/>
</dbReference>
<reference evidence="6" key="1">
    <citation type="submission" date="2020-07" db="EMBL/GenBank/DDBJ databases">
        <title>Huge and variable diversity of episymbiotic CPR bacteria and DPANN archaea in groundwater ecosystems.</title>
        <authorList>
            <person name="He C.Y."/>
            <person name="Keren R."/>
            <person name="Whittaker M."/>
            <person name="Farag I.F."/>
            <person name="Doudna J."/>
            <person name="Cate J.H.D."/>
            <person name="Banfield J.F."/>
        </authorList>
    </citation>
    <scope>NUCLEOTIDE SEQUENCE</scope>
    <source>
        <strain evidence="6">NC_groundwater_1520_Pr4_B-0.1um_53_5</strain>
    </source>
</reference>
<keyword evidence="3" id="KW-0378">Hydrolase</keyword>
<evidence type="ECO:0000256" key="3">
    <source>
        <dbReference type="ARBA" id="ARBA00022801"/>
    </source>
</evidence>
<accession>A0A933IAF1</accession>
<dbReference type="InterPro" id="IPR028994">
    <property type="entry name" value="Integrin_alpha_N"/>
</dbReference>
<dbReference type="Pfam" id="PF13860">
    <property type="entry name" value="FlgD_ig"/>
    <property type="match status" value="1"/>
</dbReference>
<dbReference type="PRINTS" id="PR01185">
    <property type="entry name" value="INTEGRINA"/>
</dbReference>
<evidence type="ECO:0000259" key="5">
    <source>
        <dbReference type="Pfam" id="PF13860"/>
    </source>
</evidence>
<dbReference type="InterPro" id="IPR026444">
    <property type="entry name" value="Secre_tail"/>
</dbReference>
<evidence type="ECO:0000256" key="1">
    <source>
        <dbReference type="ARBA" id="ARBA00022729"/>
    </source>
</evidence>
<dbReference type="InterPro" id="IPR025965">
    <property type="entry name" value="FlgD/Vpr_Ig-like"/>
</dbReference>
<dbReference type="PANTHER" id="PTHR23221">
    <property type="entry name" value="GLYCOSYLPHOSPHATIDYLINOSITOL PHOSPHOLIPASE D"/>
    <property type="match status" value="1"/>
</dbReference>
<gene>
    <name evidence="6" type="ORF">HY768_10125</name>
</gene>
<dbReference type="NCBIfam" id="TIGR04183">
    <property type="entry name" value="Por_Secre_tail"/>
    <property type="match status" value="1"/>
</dbReference>
<keyword evidence="2" id="KW-0677">Repeat</keyword>
<dbReference type="InterPro" id="IPR013517">
    <property type="entry name" value="FG-GAP"/>
</dbReference>
<evidence type="ECO:0000313" key="6">
    <source>
        <dbReference type="EMBL" id="MBI4727552.1"/>
    </source>
</evidence>
<organism evidence="6 7">
    <name type="scientific">candidate division TA06 bacterium</name>
    <dbReference type="NCBI Taxonomy" id="2250710"/>
    <lineage>
        <taxon>Bacteria</taxon>
        <taxon>Bacteria division TA06</taxon>
    </lineage>
</organism>
<keyword evidence="1" id="KW-0732">Signal</keyword>
<dbReference type="GO" id="GO:0016787">
    <property type="term" value="F:hydrolase activity"/>
    <property type="evidence" value="ECO:0007669"/>
    <property type="project" value="UniProtKB-KW"/>
</dbReference>
<dbReference type="GO" id="GO:0008305">
    <property type="term" value="C:integrin complex"/>
    <property type="evidence" value="ECO:0007669"/>
    <property type="project" value="InterPro"/>
</dbReference>
<dbReference type="SMART" id="SM00191">
    <property type="entry name" value="Int_alpha"/>
    <property type="match status" value="4"/>
</dbReference>
<dbReference type="Gene3D" id="2.60.40.4070">
    <property type="match status" value="1"/>
</dbReference>
<dbReference type="PANTHER" id="PTHR23221:SF7">
    <property type="entry name" value="PHOSPHATIDYLINOSITOL-GLYCAN-SPECIFIC PHOSPHOLIPASE D"/>
    <property type="match status" value="1"/>
</dbReference>
<evidence type="ECO:0000256" key="4">
    <source>
        <dbReference type="ARBA" id="ARBA00023180"/>
    </source>
</evidence>
<protein>
    <submittedName>
        <fullName evidence="6">FG-GAP repeat protein</fullName>
    </submittedName>
</protein>
<dbReference type="InterPro" id="IPR000413">
    <property type="entry name" value="Integrin_alpha"/>
</dbReference>
<dbReference type="GO" id="GO:0007155">
    <property type="term" value="P:cell adhesion"/>
    <property type="evidence" value="ECO:0007669"/>
    <property type="project" value="InterPro"/>
</dbReference>
<evidence type="ECO:0000313" key="7">
    <source>
        <dbReference type="Proteomes" id="UP000736328"/>
    </source>
</evidence>
<comment type="caution">
    <text evidence="6">The sequence shown here is derived from an EMBL/GenBank/DDBJ whole genome shotgun (WGS) entry which is preliminary data.</text>
</comment>
<dbReference type="Proteomes" id="UP000736328">
    <property type="component" value="Unassembled WGS sequence"/>
</dbReference>
<sequence>MYDSIGYHPTFCIADFNKDGYGDLAVGDARGIGTNDKKGQVNIHYGTGVDLNPTPDLVIGGYGSATATNFGGTISAGDINGDGISDLIVGAYSWGVGNSEGRVYVYYGDTLGLHTWPDVYMTGHGEAGYYEFFGHDVSSGGDMNGDGYDDILVGAHGNCKTALAAGKVYVYYGGAPMDTVADGWIYGEGYEQTLGAFNVSVVNSDTAGFNAVGWFGTPIWGNPAGDFGEGKCYMIPGDITGEIVPDWTVDGIEMTDSGLGYWSSTSGYADKDKLGDLLASGLVAFYDPGKAYLWLRRPTMQKQCDAYIIGRGSTPGGDALGARVALAGDVDGDGKDEFLISNYFADTDNMIWLCKYTGPDAVAGQPPVDPFSVYSSKLFQNSPNPFRHTTAISFQLPQPATVTLKVYNIAGQLVKTLVNDDKKAGSYEVKWNGRDDNGQKVSNGIYIYQLKTGGESMVRRMTCIR</sequence>
<dbReference type="InterPro" id="IPR013519">
    <property type="entry name" value="Int_alpha_beta-p"/>
</dbReference>
<dbReference type="Gene3D" id="2.130.10.130">
    <property type="entry name" value="Integrin alpha, N-terminal"/>
    <property type="match status" value="2"/>
</dbReference>
<keyword evidence="4" id="KW-0325">Glycoprotein</keyword>
<dbReference type="PROSITE" id="PS51470">
    <property type="entry name" value="FG_GAP"/>
    <property type="match status" value="2"/>
</dbReference>
<name>A0A933IAF1_UNCT6</name>
<proteinExistence type="predicted"/>
<dbReference type="AlphaFoldDB" id="A0A933IAF1"/>
<dbReference type="SUPFAM" id="SSF69318">
    <property type="entry name" value="Integrin alpha N-terminal domain"/>
    <property type="match status" value="2"/>
</dbReference>
<feature type="domain" description="FlgD/Vpr Ig-like" evidence="5">
    <location>
        <begin position="388"/>
        <end position="451"/>
    </location>
</feature>
<dbReference type="EMBL" id="JACQXR010000136">
    <property type="protein sequence ID" value="MBI4727552.1"/>
    <property type="molecule type" value="Genomic_DNA"/>
</dbReference>